<feature type="chain" id="PRO_5020208428" evidence="9">
    <location>
        <begin position="27"/>
        <end position="380"/>
    </location>
</feature>
<dbReference type="GO" id="GO:0008360">
    <property type="term" value="P:regulation of cell shape"/>
    <property type="evidence" value="ECO:0007669"/>
    <property type="project" value="UniProtKB-UniRule"/>
</dbReference>
<feature type="domain" description="L,D-TPase catalytic" evidence="10">
    <location>
        <begin position="248"/>
        <end position="380"/>
    </location>
</feature>
<dbReference type="GO" id="GO:0016740">
    <property type="term" value="F:transferase activity"/>
    <property type="evidence" value="ECO:0007669"/>
    <property type="project" value="UniProtKB-KW"/>
</dbReference>
<evidence type="ECO:0000313" key="11">
    <source>
        <dbReference type="EMBL" id="TDU73269.1"/>
    </source>
</evidence>
<evidence type="ECO:0000256" key="2">
    <source>
        <dbReference type="ARBA" id="ARBA00005992"/>
    </source>
</evidence>
<comment type="similarity">
    <text evidence="2">Belongs to the YkuD family.</text>
</comment>
<keyword evidence="4 7" id="KW-0133">Cell shape</keyword>
<gene>
    <name evidence="11" type="ORF">EI77_01738</name>
</gene>
<evidence type="ECO:0000256" key="9">
    <source>
        <dbReference type="SAM" id="SignalP"/>
    </source>
</evidence>
<evidence type="ECO:0000256" key="5">
    <source>
        <dbReference type="ARBA" id="ARBA00022984"/>
    </source>
</evidence>
<evidence type="ECO:0000313" key="12">
    <source>
        <dbReference type="Proteomes" id="UP000295662"/>
    </source>
</evidence>
<dbReference type="EMBL" id="SOCA01000002">
    <property type="protein sequence ID" value="TDU73269.1"/>
    <property type="molecule type" value="Genomic_DNA"/>
</dbReference>
<evidence type="ECO:0000256" key="6">
    <source>
        <dbReference type="ARBA" id="ARBA00023316"/>
    </source>
</evidence>
<protein>
    <submittedName>
        <fullName evidence="11">Lipoprotein-anchoring transpeptidase ErfK/SrfK</fullName>
    </submittedName>
</protein>
<evidence type="ECO:0000256" key="8">
    <source>
        <dbReference type="SAM" id="MobiDB-lite"/>
    </source>
</evidence>
<comment type="pathway">
    <text evidence="1 7">Cell wall biogenesis; peptidoglycan biosynthesis.</text>
</comment>
<dbReference type="CDD" id="cd16913">
    <property type="entry name" value="YkuD_like"/>
    <property type="match status" value="1"/>
</dbReference>
<dbReference type="GO" id="GO:0005576">
    <property type="term" value="C:extracellular region"/>
    <property type="evidence" value="ECO:0007669"/>
    <property type="project" value="TreeGrafter"/>
</dbReference>
<name>A0A4R7S5V9_9BACT</name>
<dbReference type="PANTHER" id="PTHR30582">
    <property type="entry name" value="L,D-TRANSPEPTIDASE"/>
    <property type="match status" value="1"/>
</dbReference>
<dbReference type="GO" id="GO:0071972">
    <property type="term" value="F:peptidoglycan L,D-transpeptidase activity"/>
    <property type="evidence" value="ECO:0007669"/>
    <property type="project" value="TreeGrafter"/>
</dbReference>
<feature type="compositionally biased region" description="Basic and acidic residues" evidence="8">
    <location>
        <begin position="92"/>
        <end position="101"/>
    </location>
</feature>
<keyword evidence="3" id="KW-0808">Transferase</keyword>
<proteinExistence type="inferred from homology"/>
<feature type="active site" description="Nucleophile" evidence="7">
    <location>
        <position position="356"/>
    </location>
</feature>
<dbReference type="Proteomes" id="UP000295662">
    <property type="component" value="Unassembled WGS sequence"/>
</dbReference>
<evidence type="ECO:0000256" key="3">
    <source>
        <dbReference type="ARBA" id="ARBA00022679"/>
    </source>
</evidence>
<dbReference type="PANTHER" id="PTHR30582:SF30">
    <property type="entry name" value="BLR4375 PROTEIN"/>
    <property type="match status" value="1"/>
</dbReference>
<dbReference type="InterPro" id="IPR050979">
    <property type="entry name" value="LD-transpeptidase"/>
</dbReference>
<sequence>MFVMHLPLRYWLLAACLLSSSTSLTAEDKTPESPVSDMEAATRLQVFLDRANFGPGKIDGHYGGFTEKALTLYRQAQGKTIETAPEPAPKSPTEEKGKEAKTKLPLPDLQDLDVASVDPVFIEYQVTEADVKTVGELPKEIPDMAKLKWLPYTSLAEAVAEKFHSDLDFLKELNPGKLEKLKAGDTIKVPNVEPFDINGVKDMPLLDLNAKREDKDKEKKSAKPNKKDDQDASDPKEDSEEYPSADQIVVTVNTADSMLHLMEKGKLVAAYPVTIGSDQTKSPQGDWKVRGIARLPDFRYDKSFLTTGERSEETFLLPPGPNNAVGVVWIALNKSGIGLHGTSDPDSIGRSASHGCVRLANWDIARLATQLRTGVTVSIH</sequence>
<keyword evidence="6 7" id="KW-0961">Cell wall biogenesis/degradation</keyword>
<dbReference type="GO" id="GO:0071555">
    <property type="term" value="P:cell wall organization"/>
    <property type="evidence" value="ECO:0007669"/>
    <property type="project" value="UniProtKB-UniRule"/>
</dbReference>
<dbReference type="AlphaFoldDB" id="A0A4R7S5V9"/>
<reference evidence="11 12" key="1">
    <citation type="submission" date="2019-03" db="EMBL/GenBank/DDBJ databases">
        <title>Genomic Encyclopedia of Archaeal and Bacterial Type Strains, Phase II (KMG-II): from individual species to whole genera.</title>
        <authorList>
            <person name="Goeker M."/>
        </authorList>
    </citation>
    <scope>NUCLEOTIDE SEQUENCE [LARGE SCALE GENOMIC DNA]</scope>
    <source>
        <strain evidence="11 12">ATCC 25309</strain>
    </source>
</reference>
<dbReference type="PROSITE" id="PS52029">
    <property type="entry name" value="LD_TPASE"/>
    <property type="match status" value="1"/>
</dbReference>
<evidence type="ECO:0000256" key="4">
    <source>
        <dbReference type="ARBA" id="ARBA00022960"/>
    </source>
</evidence>
<dbReference type="InterPro" id="IPR038063">
    <property type="entry name" value="Transpep_catalytic_dom"/>
</dbReference>
<feature type="region of interest" description="Disordered" evidence="8">
    <location>
        <begin position="206"/>
        <end position="247"/>
    </location>
</feature>
<keyword evidence="5 7" id="KW-0573">Peptidoglycan synthesis</keyword>
<dbReference type="UniPathway" id="UPA00219"/>
<evidence type="ECO:0000259" key="10">
    <source>
        <dbReference type="PROSITE" id="PS52029"/>
    </source>
</evidence>
<keyword evidence="12" id="KW-1185">Reference proteome</keyword>
<keyword evidence="9" id="KW-0732">Signal</keyword>
<feature type="active site" description="Proton donor/acceptor" evidence="7">
    <location>
        <position position="340"/>
    </location>
</feature>
<comment type="caution">
    <text evidence="11">The sequence shown here is derived from an EMBL/GenBank/DDBJ whole genome shotgun (WGS) entry which is preliminary data.</text>
</comment>
<dbReference type="Pfam" id="PF03734">
    <property type="entry name" value="YkuD"/>
    <property type="match status" value="1"/>
</dbReference>
<dbReference type="OrthoDB" id="9787225at2"/>
<accession>A0A4R7S5V9</accession>
<dbReference type="InterPro" id="IPR005490">
    <property type="entry name" value="LD_TPept_cat_dom"/>
</dbReference>
<organism evidence="11 12">
    <name type="scientific">Prosthecobacter fusiformis</name>
    <dbReference type="NCBI Taxonomy" id="48464"/>
    <lineage>
        <taxon>Bacteria</taxon>
        <taxon>Pseudomonadati</taxon>
        <taxon>Verrucomicrobiota</taxon>
        <taxon>Verrucomicrobiia</taxon>
        <taxon>Verrucomicrobiales</taxon>
        <taxon>Verrucomicrobiaceae</taxon>
        <taxon>Prosthecobacter</taxon>
    </lineage>
</organism>
<feature type="compositionally biased region" description="Basic and acidic residues" evidence="8">
    <location>
        <begin position="209"/>
        <end position="236"/>
    </location>
</feature>
<dbReference type="Gene3D" id="2.40.440.10">
    <property type="entry name" value="L,D-transpeptidase catalytic domain-like"/>
    <property type="match status" value="1"/>
</dbReference>
<feature type="region of interest" description="Disordered" evidence="8">
    <location>
        <begin position="79"/>
        <end position="101"/>
    </location>
</feature>
<evidence type="ECO:0000256" key="1">
    <source>
        <dbReference type="ARBA" id="ARBA00004752"/>
    </source>
</evidence>
<feature type="signal peptide" evidence="9">
    <location>
        <begin position="1"/>
        <end position="26"/>
    </location>
</feature>
<dbReference type="GO" id="GO:0018104">
    <property type="term" value="P:peptidoglycan-protein cross-linking"/>
    <property type="evidence" value="ECO:0007669"/>
    <property type="project" value="TreeGrafter"/>
</dbReference>
<dbReference type="SUPFAM" id="SSF141523">
    <property type="entry name" value="L,D-transpeptidase catalytic domain-like"/>
    <property type="match status" value="1"/>
</dbReference>
<keyword evidence="11" id="KW-0449">Lipoprotein</keyword>
<evidence type="ECO:0000256" key="7">
    <source>
        <dbReference type="PROSITE-ProRule" id="PRU01373"/>
    </source>
</evidence>